<keyword evidence="4" id="KW-0680">Restriction system</keyword>
<sequence>MWEEKKLERKTSKSNGLTVSSLFSGIGGLDLGFVYSGYDVQWANDLDKNAVQIYKANVSSKIVEGDITEMYDEVPQSDVLIGGFPCQPFSLMGKQKGFDDDRGTLFFTIQQIIELHEEKPKILVLENVKNLLTHDKGKTFKKMKGILEKLGYVVHAKILDTKDFGLPQTRRRVFVVAFRHDYFGDYAFNYEYPEGKQLDETVYDILDEDVDKKYFISEKMLPTILSSGSGGYYSKSEIDLDIARPLTATMHKMHRANQDNYYRDEKNRSRFEDTTERPISSVRRLTPNECRKLQGFPSDWKYVVSDTQLYRQFGNAVSVNVSYAVAQSINRFLKDGGYDFNK</sequence>
<gene>
    <name evidence="8" type="ORF">FC47_GL000834</name>
</gene>
<dbReference type="EC" id="2.1.1.37" evidence="7"/>
<dbReference type="PANTHER" id="PTHR46098">
    <property type="entry name" value="TRNA (CYTOSINE(38)-C(5))-METHYLTRANSFERASE"/>
    <property type="match status" value="1"/>
</dbReference>
<evidence type="ECO:0000256" key="3">
    <source>
        <dbReference type="ARBA" id="ARBA00022691"/>
    </source>
</evidence>
<dbReference type="SUPFAM" id="SSF53335">
    <property type="entry name" value="S-adenosyl-L-methionine-dependent methyltransferases"/>
    <property type="match status" value="1"/>
</dbReference>
<proteinExistence type="inferred from homology"/>
<dbReference type="Gene3D" id="3.90.120.10">
    <property type="entry name" value="DNA Methylase, subunit A, domain 2"/>
    <property type="match status" value="1"/>
</dbReference>
<name>A0A0R1P3I0_LIMMU</name>
<dbReference type="InterPro" id="IPR031303">
    <property type="entry name" value="C5_meth_CS"/>
</dbReference>
<evidence type="ECO:0000256" key="2">
    <source>
        <dbReference type="ARBA" id="ARBA00022679"/>
    </source>
</evidence>
<keyword evidence="3 5" id="KW-0949">S-adenosyl-L-methionine</keyword>
<evidence type="ECO:0000256" key="4">
    <source>
        <dbReference type="ARBA" id="ARBA00022747"/>
    </source>
</evidence>
<dbReference type="PROSITE" id="PS00095">
    <property type="entry name" value="C5_MTASE_2"/>
    <property type="match status" value="1"/>
</dbReference>
<dbReference type="InterPro" id="IPR001525">
    <property type="entry name" value="C5_MeTfrase"/>
</dbReference>
<keyword evidence="2 5" id="KW-0808">Transferase</keyword>
<evidence type="ECO:0000313" key="9">
    <source>
        <dbReference type="Proteomes" id="UP000050901"/>
    </source>
</evidence>
<comment type="catalytic activity">
    <reaction evidence="7">
        <text>a 2'-deoxycytidine in DNA + S-adenosyl-L-methionine = a 5-methyl-2'-deoxycytidine in DNA + S-adenosyl-L-homocysteine + H(+)</text>
        <dbReference type="Rhea" id="RHEA:13681"/>
        <dbReference type="Rhea" id="RHEA-COMP:11369"/>
        <dbReference type="Rhea" id="RHEA-COMP:11370"/>
        <dbReference type="ChEBI" id="CHEBI:15378"/>
        <dbReference type="ChEBI" id="CHEBI:57856"/>
        <dbReference type="ChEBI" id="CHEBI:59789"/>
        <dbReference type="ChEBI" id="CHEBI:85452"/>
        <dbReference type="ChEBI" id="CHEBI:85454"/>
        <dbReference type="EC" id="2.1.1.37"/>
    </reaction>
</comment>
<dbReference type="PRINTS" id="PR00105">
    <property type="entry name" value="C5METTRFRASE"/>
</dbReference>
<dbReference type="InterPro" id="IPR029063">
    <property type="entry name" value="SAM-dependent_MTases_sf"/>
</dbReference>
<reference evidence="8 9" key="1">
    <citation type="journal article" date="2015" name="Genome Announc.">
        <title>Expanding the biotechnology potential of lactobacilli through comparative genomics of 213 strains and associated genera.</title>
        <authorList>
            <person name="Sun Z."/>
            <person name="Harris H.M."/>
            <person name="McCann A."/>
            <person name="Guo C."/>
            <person name="Argimon S."/>
            <person name="Zhang W."/>
            <person name="Yang X."/>
            <person name="Jeffery I.B."/>
            <person name="Cooney J.C."/>
            <person name="Kagawa T.F."/>
            <person name="Liu W."/>
            <person name="Song Y."/>
            <person name="Salvetti E."/>
            <person name="Wrobel A."/>
            <person name="Rasinkangas P."/>
            <person name="Parkhill J."/>
            <person name="Rea M.C."/>
            <person name="O'Sullivan O."/>
            <person name="Ritari J."/>
            <person name="Douillard F.P."/>
            <person name="Paul Ross R."/>
            <person name="Yang R."/>
            <person name="Briner A.E."/>
            <person name="Felis G.E."/>
            <person name="de Vos W.M."/>
            <person name="Barrangou R."/>
            <person name="Klaenhammer T.R."/>
            <person name="Caufield P.W."/>
            <person name="Cui Y."/>
            <person name="Zhang H."/>
            <person name="O'Toole P.W."/>
        </authorList>
    </citation>
    <scope>NUCLEOTIDE SEQUENCE [LARGE SCALE GENOMIC DNA]</scope>
    <source>
        <strain evidence="8 9">DSM 13345</strain>
    </source>
</reference>
<dbReference type="PANTHER" id="PTHR46098:SF1">
    <property type="entry name" value="TRNA (CYTOSINE(38)-C(5))-METHYLTRANSFERASE"/>
    <property type="match status" value="1"/>
</dbReference>
<comment type="similarity">
    <text evidence="5 6">Belongs to the class I-like SAM-binding methyltransferase superfamily. C5-methyltransferase family.</text>
</comment>
<evidence type="ECO:0000256" key="7">
    <source>
        <dbReference type="RuleBase" id="RU000417"/>
    </source>
</evidence>
<evidence type="ECO:0000256" key="6">
    <source>
        <dbReference type="RuleBase" id="RU000416"/>
    </source>
</evidence>
<dbReference type="InterPro" id="IPR050750">
    <property type="entry name" value="C5-MTase"/>
</dbReference>
<comment type="caution">
    <text evidence="8">The sequence shown here is derived from an EMBL/GenBank/DDBJ whole genome shotgun (WGS) entry which is preliminary data.</text>
</comment>
<organism evidence="8 9">
    <name type="scientific">Limosilactobacillus mucosae DSM 13345</name>
    <dbReference type="NCBI Taxonomy" id="1423771"/>
    <lineage>
        <taxon>Bacteria</taxon>
        <taxon>Bacillati</taxon>
        <taxon>Bacillota</taxon>
        <taxon>Bacilli</taxon>
        <taxon>Lactobacillales</taxon>
        <taxon>Lactobacillaceae</taxon>
        <taxon>Limosilactobacillus</taxon>
    </lineage>
</organism>
<dbReference type="PATRIC" id="fig|1423771.3.peg.841"/>
<keyword evidence="1 5" id="KW-0489">Methyltransferase</keyword>
<dbReference type="EMBL" id="AZEQ01000019">
    <property type="protein sequence ID" value="KRL24293.1"/>
    <property type="molecule type" value="Genomic_DNA"/>
</dbReference>
<dbReference type="GO" id="GO:0009307">
    <property type="term" value="P:DNA restriction-modification system"/>
    <property type="evidence" value="ECO:0007669"/>
    <property type="project" value="UniProtKB-KW"/>
</dbReference>
<evidence type="ECO:0000256" key="5">
    <source>
        <dbReference type="PROSITE-ProRule" id="PRU01016"/>
    </source>
</evidence>
<feature type="active site" evidence="5">
    <location>
        <position position="86"/>
    </location>
</feature>
<dbReference type="Pfam" id="PF00145">
    <property type="entry name" value="DNA_methylase"/>
    <property type="match status" value="1"/>
</dbReference>
<dbReference type="InterPro" id="IPR018117">
    <property type="entry name" value="C5_DNA_meth_AS"/>
</dbReference>
<dbReference type="PROSITE" id="PS51679">
    <property type="entry name" value="SAM_MT_C5"/>
    <property type="match status" value="1"/>
</dbReference>
<accession>A0A0R1P3I0</accession>
<dbReference type="PROSITE" id="PS00094">
    <property type="entry name" value="C5_MTASE_1"/>
    <property type="match status" value="1"/>
</dbReference>
<dbReference type="Proteomes" id="UP000050901">
    <property type="component" value="Unassembled WGS sequence"/>
</dbReference>
<dbReference type="NCBIfam" id="TIGR00675">
    <property type="entry name" value="dcm"/>
    <property type="match status" value="1"/>
</dbReference>
<dbReference type="GO" id="GO:0032259">
    <property type="term" value="P:methylation"/>
    <property type="evidence" value="ECO:0007669"/>
    <property type="project" value="UniProtKB-KW"/>
</dbReference>
<dbReference type="GO" id="GO:0003886">
    <property type="term" value="F:DNA (cytosine-5-)-methyltransferase activity"/>
    <property type="evidence" value="ECO:0007669"/>
    <property type="project" value="UniProtKB-EC"/>
</dbReference>
<evidence type="ECO:0000256" key="1">
    <source>
        <dbReference type="ARBA" id="ARBA00022603"/>
    </source>
</evidence>
<dbReference type="AlphaFoldDB" id="A0A0R1P3I0"/>
<dbReference type="Gene3D" id="3.40.50.150">
    <property type="entry name" value="Vaccinia Virus protein VP39"/>
    <property type="match status" value="1"/>
</dbReference>
<protein>
    <recommendedName>
        <fullName evidence="7">Cytosine-specific methyltransferase</fullName>
        <ecNumber evidence="7">2.1.1.37</ecNumber>
    </recommendedName>
</protein>
<evidence type="ECO:0000313" key="8">
    <source>
        <dbReference type="EMBL" id="KRL24293.1"/>
    </source>
</evidence>
<dbReference type="CDD" id="cd00315">
    <property type="entry name" value="Cyt_C5_DNA_methylase"/>
    <property type="match status" value="1"/>
</dbReference>